<reference evidence="4" key="1">
    <citation type="submission" date="2011-08" db="EMBL/GenBank/DDBJ databases">
        <title>The draft genome of Latimeria chalumnae.</title>
        <authorList>
            <person name="Di Palma F."/>
            <person name="Alfoldi J."/>
            <person name="Johnson J."/>
            <person name="Berlin A."/>
            <person name="Gnerre S."/>
            <person name="Jaffe D."/>
            <person name="MacCallum I."/>
            <person name="Young S."/>
            <person name="Walker B.J."/>
            <person name="Lander E."/>
            <person name="Lindblad-Toh K."/>
        </authorList>
    </citation>
    <scope>NUCLEOTIDE SEQUENCE [LARGE SCALE GENOMIC DNA]</scope>
    <source>
        <strain evidence="4">Wild caught</strain>
    </source>
</reference>
<proteinExistence type="predicted"/>
<evidence type="ECO:0000256" key="1">
    <source>
        <dbReference type="SAM" id="MobiDB-lite"/>
    </source>
</evidence>
<evidence type="ECO:0000259" key="2">
    <source>
        <dbReference type="Pfam" id="PF14836"/>
    </source>
</evidence>
<dbReference type="AlphaFoldDB" id="M3XIE0"/>
<dbReference type="GeneID" id="102345486"/>
<feature type="region of interest" description="Disordered" evidence="1">
    <location>
        <begin position="109"/>
        <end position="149"/>
    </location>
</feature>
<protein>
    <recommendedName>
        <fullName evidence="2">Ubiquitin-like domain-containing protein</fullName>
    </recommendedName>
</protein>
<reference evidence="3" key="3">
    <citation type="submission" date="2025-09" db="UniProtKB">
        <authorList>
            <consortium name="Ensembl"/>
        </authorList>
    </citation>
    <scope>IDENTIFICATION</scope>
</reference>
<sequence>MFHIIPLFYHFVYEKHLPKGKGNEGTSEGIKNGNGKNATDEEVRKCLSDPCSEDVGSSANLTGICQDLKNLCNVELRGVVVVNDPGVNAFGQLHFSQSIRYEGTASSNFQNERFSPSQLQNESPSNSQNKRPSPLEIQNETLSPSNFQNEGSSFKLLENIRPVTSPTARGFEKSSPSSLKKEKTSSIGYETLSWSLDLQGTDGDKDRSGLKVCSTPTKSVGLDLLGTGMSKPAQAGAPMSPINTEPLEKMHLSRSHSSPSSISRESRNSKHEDGAGEASKDRGREISGPCRVNSPQVSLSDDSISMSMSFAETSSSNQEFEYLVKDVSAEGATKTSMSPWRKIMNVYNQMKRSGKRSPVPKLRRRRTPSQVLRGEGDPIELFVYRYIDQKPFLFCHFKASDTLGFLRSELKKLMDIQQEYRLWKKDLNTEIELLERSEATLMQAGICNGQVLVLEQKNEDGTWPWHKA</sequence>
<dbReference type="InterPro" id="IPR028135">
    <property type="entry name" value="Ub_USP-typ"/>
</dbReference>
<evidence type="ECO:0000313" key="3">
    <source>
        <dbReference type="Ensembl" id="ENSLACP00000022496.1"/>
    </source>
</evidence>
<feature type="region of interest" description="Disordered" evidence="1">
    <location>
        <begin position="19"/>
        <end position="41"/>
    </location>
</feature>
<feature type="region of interest" description="Disordered" evidence="1">
    <location>
        <begin position="165"/>
        <end position="184"/>
    </location>
</feature>
<name>M3XIE0_LATCH</name>
<dbReference type="RefSeq" id="XP_014343613.1">
    <property type="nucleotide sequence ID" value="XM_014488127.2"/>
</dbReference>
<dbReference type="GeneTree" id="ENSGT00970000198189"/>
<dbReference type="OrthoDB" id="9937592at2759"/>
<dbReference type="InParanoid" id="M3XIE0"/>
<dbReference type="HOGENOM" id="CLU_583881_0_0_1"/>
<dbReference type="Ensembl" id="ENSLACT00000026020.1">
    <property type="protein sequence ID" value="ENSLACP00000022496.1"/>
    <property type="gene ID" value="ENSLACG00000022188.1"/>
</dbReference>
<organism evidence="3 4">
    <name type="scientific">Latimeria chalumnae</name>
    <name type="common">Coelacanth</name>
    <dbReference type="NCBI Taxonomy" id="7897"/>
    <lineage>
        <taxon>Eukaryota</taxon>
        <taxon>Metazoa</taxon>
        <taxon>Chordata</taxon>
        <taxon>Craniata</taxon>
        <taxon>Vertebrata</taxon>
        <taxon>Euteleostomi</taxon>
        <taxon>Coelacanthiformes</taxon>
        <taxon>Coelacanthidae</taxon>
        <taxon>Latimeria</taxon>
    </lineage>
</organism>
<dbReference type="eggNOG" id="KOG1870">
    <property type="taxonomic scope" value="Eukaryota"/>
</dbReference>
<dbReference type="Pfam" id="PF14836">
    <property type="entry name" value="Ubiquitin_3"/>
    <property type="match status" value="1"/>
</dbReference>
<keyword evidence="4" id="KW-1185">Reference proteome</keyword>
<reference evidence="3" key="2">
    <citation type="submission" date="2025-08" db="UniProtKB">
        <authorList>
            <consortium name="Ensembl"/>
        </authorList>
    </citation>
    <scope>IDENTIFICATION</scope>
</reference>
<feature type="domain" description="Ubiquitin-like" evidence="2">
    <location>
        <begin position="396"/>
        <end position="464"/>
    </location>
</feature>
<feature type="compositionally biased region" description="Basic and acidic residues" evidence="1">
    <location>
        <begin position="264"/>
        <end position="285"/>
    </location>
</feature>
<dbReference type="Proteomes" id="UP000008672">
    <property type="component" value="Unassembled WGS sequence"/>
</dbReference>
<dbReference type="EMBL" id="AFYH01065447">
    <property type="status" value="NOT_ANNOTATED_CDS"/>
    <property type="molecule type" value="Genomic_DNA"/>
</dbReference>
<dbReference type="Gene3D" id="3.10.20.90">
    <property type="entry name" value="Phosphatidylinositol 3-kinase Catalytic Subunit, Chain A, domain 1"/>
    <property type="match status" value="1"/>
</dbReference>
<accession>M3XIE0</accession>
<dbReference type="STRING" id="7897.ENSLACP00000022496"/>
<gene>
    <name evidence="3" type="primary">LOC102345486</name>
</gene>
<feature type="region of interest" description="Disordered" evidence="1">
    <location>
        <begin position="223"/>
        <end position="300"/>
    </location>
</feature>
<evidence type="ECO:0000313" key="4">
    <source>
        <dbReference type="Proteomes" id="UP000008672"/>
    </source>
</evidence>